<dbReference type="AlphaFoldDB" id="A0A084GCK6"/>
<keyword evidence="2" id="KW-0812">Transmembrane</keyword>
<proteinExistence type="predicted"/>
<dbReference type="GO" id="GO:0006046">
    <property type="term" value="P:N-acetylglucosamine catabolic process"/>
    <property type="evidence" value="ECO:0007669"/>
    <property type="project" value="TreeGrafter"/>
</dbReference>
<protein>
    <submittedName>
        <fullName evidence="4">Carbohydrate esterase family 9 protein</fullName>
    </submittedName>
</protein>
<keyword evidence="1" id="KW-0378">Hydrolase</keyword>
<dbReference type="InterPro" id="IPR006680">
    <property type="entry name" value="Amidohydro-rel"/>
</dbReference>
<dbReference type="SUPFAM" id="SSF51556">
    <property type="entry name" value="Metallo-dependent hydrolases"/>
    <property type="match status" value="1"/>
</dbReference>
<dbReference type="OrthoDB" id="10258955at2759"/>
<reference evidence="4 5" key="1">
    <citation type="journal article" date="2014" name="Genome Announc.">
        <title>Draft genome sequence of the pathogenic fungus Scedosporium apiospermum.</title>
        <authorList>
            <person name="Vandeputte P."/>
            <person name="Ghamrawi S."/>
            <person name="Rechenmann M."/>
            <person name="Iltis A."/>
            <person name="Giraud S."/>
            <person name="Fleury M."/>
            <person name="Thornton C."/>
            <person name="Delhaes L."/>
            <person name="Meyer W."/>
            <person name="Papon N."/>
            <person name="Bouchara J.P."/>
        </authorList>
    </citation>
    <scope>NUCLEOTIDE SEQUENCE [LARGE SCALE GENOMIC DNA]</scope>
    <source>
        <strain evidence="4 5">IHEM 14462</strain>
    </source>
</reference>
<evidence type="ECO:0000256" key="1">
    <source>
        <dbReference type="ARBA" id="ARBA00022801"/>
    </source>
</evidence>
<keyword evidence="2" id="KW-1133">Transmembrane helix</keyword>
<dbReference type="EMBL" id="JOWA01000086">
    <property type="protein sequence ID" value="KEZ45068.1"/>
    <property type="molecule type" value="Genomic_DNA"/>
</dbReference>
<dbReference type="Proteomes" id="UP000028545">
    <property type="component" value="Unassembled WGS sequence"/>
</dbReference>
<sequence>MSTTDKLPPLYTALPGSNATLRAGAWRRMLRRRSYELRVIGVACLIYIAYVQWRIISIPSSTLSPEITVHGLSTKRLEEDLATCAKLHTKPADPIGFGRKRNARYIDGQKPTLIVNATVWVGEPVNGAAAAATGEEYVWIKADVFLEHGLIQRVDGSIDLADLPSDVLVYNAAGRPLTSGIIDMHSHVGVHALPTIHSNDDTSELSANITPFVRSIDGIQPTDHQIQVIKSGGVTTSLVLPGSSNNIGGEAYVIKHAVGRADGRNETSIVDMLADPDRAWRYMKMACGENAKHVHGKIGERGPMSRLGESWEFRQTFEHATKLMRQQDDWCAAASLGLGNIKTHLPVELKWEALIAVLRGQVHVHTHCYTIKDLEAFVDHSNEFQFPIRAFHHAHQAYLVPEVLKRTWGDDPPAAALFADNMWYKAEAHIGSEYAGKYLNDHGLVPIYVSDNPVLNAQHLIFEAAKAYRYGLPYHVAIASVTSAPAERLGLGRRLGKVKPGFDADIVVWDDDPLRVGTNPVQVWVDGTAQYEDPVELNKPFRGTLIPNQRLADIAETAVPVSVDMVFTGISKILAPSLYAGPDDSETFSVAVSRGKITCVGRCDKEVAAVGESVVHIQNGHLTPAFTAFGSTLGLNEIDSEAVTDNGADGTAFSRGVDGLALNTTKLLVARRYGVTRAISAPKFTVGGTHHGTSVGFLTAATTALDKGAVFNRDVALHYTLDLSVKGVGNTPSMSSAVGELRDKLLQAVESRNNSPLVTLRYSEPAFLQKVVAGKMALAITVHSADTISSLLDVKTSVDEAISIFGGDVKIRLVIIGGAEAHLVARNLAEAGVGVVLAPMQSYAVSWDQRRALPGAPLTNTTAVDVLVDSGVVTAVGLEEDWIVRDLGLLAGVAYQNSEGRLDERGAVDLISRNVYTMLGLEEPGWDDHFVIYEGSPFEIDSKIRVVGDGTGQVHIS</sequence>
<dbReference type="SUPFAM" id="SSF51338">
    <property type="entry name" value="Composite domain of metallo-dependent hydrolases"/>
    <property type="match status" value="1"/>
</dbReference>
<evidence type="ECO:0000313" key="4">
    <source>
        <dbReference type="EMBL" id="KEZ45068.1"/>
    </source>
</evidence>
<dbReference type="InterPro" id="IPR011059">
    <property type="entry name" value="Metal-dep_hydrolase_composite"/>
</dbReference>
<dbReference type="InterPro" id="IPR032466">
    <property type="entry name" value="Metal_Hydrolase"/>
</dbReference>
<dbReference type="PANTHER" id="PTHR11113">
    <property type="entry name" value="N-ACETYLGLUCOSAMINE-6-PHOSPHATE DEACETYLASE"/>
    <property type="match status" value="1"/>
</dbReference>
<evidence type="ECO:0000313" key="5">
    <source>
        <dbReference type="Proteomes" id="UP000028545"/>
    </source>
</evidence>
<dbReference type="PANTHER" id="PTHR11113:SF14">
    <property type="entry name" value="N-ACETYLGLUCOSAMINE-6-PHOSPHATE DEACETYLASE"/>
    <property type="match status" value="1"/>
</dbReference>
<dbReference type="GO" id="GO:0008448">
    <property type="term" value="F:N-acetylglucosamine-6-phosphate deacetylase activity"/>
    <property type="evidence" value="ECO:0007669"/>
    <property type="project" value="TreeGrafter"/>
</dbReference>
<dbReference type="RefSeq" id="XP_016644867.1">
    <property type="nucleotide sequence ID" value="XM_016785491.1"/>
</dbReference>
<dbReference type="KEGG" id="sapo:SAPIO_CDS2492"/>
<evidence type="ECO:0000256" key="2">
    <source>
        <dbReference type="SAM" id="Phobius"/>
    </source>
</evidence>
<feature type="domain" description="Amidohydrolase-related" evidence="3">
    <location>
        <begin position="178"/>
        <end position="567"/>
    </location>
</feature>
<accession>A0A084GCK6</accession>
<gene>
    <name evidence="4" type="ORF">SAPIO_CDS2492</name>
</gene>
<dbReference type="VEuPathDB" id="FungiDB:SAPIO_CDS2492"/>
<comment type="caution">
    <text evidence="4">The sequence shown here is derived from an EMBL/GenBank/DDBJ whole genome shotgun (WGS) entry which is preliminary data.</text>
</comment>
<dbReference type="GeneID" id="27721564"/>
<feature type="transmembrane region" description="Helical" evidence="2">
    <location>
        <begin position="35"/>
        <end position="53"/>
    </location>
</feature>
<dbReference type="OMA" id="RGQVHVH"/>
<dbReference type="Gene3D" id="3.20.20.140">
    <property type="entry name" value="Metal-dependent hydrolases"/>
    <property type="match status" value="2"/>
</dbReference>
<dbReference type="HOGENOM" id="CLU_006273_0_0_1"/>
<keyword evidence="2" id="KW-0472">Membrane</keyword>
<dbReference type="Pfam" id="PF01979">
    <property type="entry name" value="Amidohydro_1"/>
    <property type="match status" value="1"/>
</dbReference>
<name>A0A084GCK6_PSEDA</name>
<evidence type="ECO:0000259" key="3">
    <source>
        <dbReference type="Pfam" id="PF01979"/>
    </source>
</evidence>
<organism evidence="4 5">
    <name type="scientific">Pseudallescheria apiosperma</name>
    <name type="common">Scedosporium apiospermum</name>
    <dbReference type="NCBI Taxonomy" id="563466"/>
    <lineage>
        <taxon>Eukaryota</taxon>
        <taxon>Fungi</taxon>
        <taxon>Dikarya</taxon>
        <taxon>Ascomycota</taxon>
        <taxon>Pezizomycotina</taxon>
        <taxon>Sordariomycetes</taxon>
        <taxon>Hypocreomycetidae</taxon>
        <taxon>Microascales</taxon>
        <taxon>Microascaceae</taxon>
        <taxon>Scedosporium</taxon>
    </lineage>
</organism>
<keyword evidence="5" id="KW-1185">Reference proteome</keyword>